<dbReference type="EMBL" id="JAGHQL010000161">
    <property type="protein sequence ID" value="KAH0537118.1"/>
    <property type="molecule type" value="Genomic_DNA"/>
</dbReference>
<feature type="region of interest" description="Disordered" evidence="1">
    <location>
        <begin position="169"/>
        <end position="232"/>
    </location>
</feature>
<name>A0A9P8I2B9_9PEZI</name>
<proteinExistence type="predicted"/>
<sequence>MEVFSCVAAAASLGRNCLSTIKSLHSLYDKYHNARRTIAALHIEVSVIGASMQFVNVIFEEHQEAIKLRFTKIPELEQTFAAALAGCNLVLSCLDEDIEKILSRLGPEGSKGWKGRARVLWREDAMQDLLHTLRGQQSAIFSIIQCLHLQNITQLGEKIDDLRTKVSQNHQKVEHAVRRSPSVAKLRPASSTETEESTLLKSTSESQGEGPTELSAPSLCGTRSTSSSSERVASSYKQYSATLSKISTAHASDAQSVAETVRWSDDRSDDETASVLGLAPSTVMGLNNRHDDDQTSDKQSTISLVSTLSRTREWLEALSLSENSTGLRPPRSTIAPSEISADEIEHSIVASDMESFLEHIRYFMPVFTESDDCKEVHEAHEKQPNQDSSYKGEMKMLTTQNPATGDDGRLDAHIFENHLPSTSVLCPEPTHEANSIPAEVDTEHNSPQDADEDDMDVDAPDALHGSNEEVVQNDTSAPIDSSEPNTAAKPQVEPYRGLSVYAPKRQYRPGPVVDSSNCDSDNTRRISYGFGQAFASGTRDLPSNTLRVIFVQRPTRSMQSPVD</sequence>
<feature type="region of interest" description="Disordered" evidence="1">
    <location>
        <begin position="421"/>
        <end position="521"/>
    </location>
</feature>
<evidence type="ECO:0000313" key="2">
    <source>
        <dbReference type="EMBL" id="KAH0537118.1"/>
    </source>
</evidence>
<evidence type="ECO:0000256" key="1">
    <source>
        <dbReference type="SAM" id="MobiDB-lite"/>
    </source>
</evidence>
<feature type="compositionally biased region" description="Polar residues" evidence="1">
    <location>
        <begin position="469"/>
        <end position="485"/>
    </location>
</feature>
<gene>
    <name evidence="2" type="ORF">FGG08_006050</name>
</gene>
<dbReference type="OrthoDB" id="5365701at2759"/>
<evidence type="ECO:0000313" key="3">
    <source>
        <dbReference type="Proteomes" id="UP000698800"/>
    </source>
</evidence>
<evidence type="ECO:0008006" key="4">
    <source>
        <dbReference type="Google" id="ProtNLM"/>
    </source>
</evidence>
<protein>
    <recommendedName>
        <fullName evidence="4">Fungal N-terminal domain-containing protein</fullName>
    </recommendedName>
</protein>
<feature type="compositionally biased region" description="Low complexity" evidence="1">
    <location>
        <begin position="197"/>
        <end position="206"/>
    </location>
</feature>
<dbReference type="Proteomes" id="UP000698800">
    <property type="component" value="Unassembled WGS sequence"/>
</dbReference>
<comment type="caution">
    <text evidence="2">The sequence shown here is derived from an EMBL/GenBank/DDBJ whole genome shotgun (WGS) entry which is preliminary data.</text>
</comment>
<organism evidence="2 3">
    <name type="scientific">Glutinoglossum americanum</name>
    <dbReference type="NCBI Taxonomy" id="1670608"/>
    <lineage>
        <taxon>Eukaryota</taxon>
        <taxon>Fungi</taxon>
        <taxon>Dikarya</taxon>
        <taxon>Ascomycota</taxon>
        <taxon>Pezizomycotina</taxon>
        <taxon>Geoglossomycetes</taxon>
        <taxon>Geoglossales</taxon>
        <taxon>Geoglossaceae</taxon>
        <taxon>Glutinoglossum</taxon>
    </lineage>
</organism>
<dbReference type="AlphaFoldDB" id="A0A9P8I2B9"/>
<keyword evidence="3" id="KW-1185">Reference proteome</keyword>
<accession>A0A9P8I2B9</accession>
<reference evidence="2" key="1">
    <citation type="submission" date="2021-03" db="EMBL/GenBank/DDBJ databases">
        <title>Comparative genomics and phylogenomic investigation of the class Geoglossomycetes provide insights into ecological specialization and systematics.</title>
        <authorList>
            <person name="Melie T."/>
            <person name="Pirro S."/>
            <person name="Miller A.N."/>
            <person name="Quandt A."/>
        </authorList>
    </citation>
    <scope>NUCLEOTIDE SEQUENCE</scope>
    <source>
        <strain evidence="2">GBOQ0MN5Z8</strain>
    </source>
</reference>
<feature type="compositionally biased region" description="Acidic residues" evidence="1">
    <location>
        <begin position="449"/>
        <end position="459"/>
    </location>
</feature>